<reference evidence="2 3" key="2">
    <citation type="submission" date="2018-12" db="EMBL/GenBank/DDBJ databases">
        <title>Simiduia agarivorans gen. nov., sp. nov., a marine, agarolytic bacterium isolated from shallow coastal water from Keelung, Taiwan.</title>
        <authorList>
            <person name="Shieh W.Y."/>
        </authorList>
    </citation>
    <scope>NUCLEOTIDE SEQUENCE [LARGE SCALE GENOMIC DNA]</scope>
    <source>
        <strain evidence="2 3">GTF-13</strain>
    </source>
</reference>
<accession>A0A3P3VRJ2</accession>
<comment type="caution">
    <text evidence="2">The sequence shown here is derived from an EMBL/GenBank/DDBJ whole genome shotgun (WGS) entry which is preliminary data.</text>
</comment>
<keyword evidence="1" id="KW-1133">Transmembrane helix</keyword>
<keyword evidence="3" id="KW-1185">Reference proteome</keyword>
<dbReference type="EMBL" id="QWEZ01000001">
    <property type="protein sequence ID" value="RRJ84306.1"/>
    <property type="molecule type" value="Genomic_DNA"/>
</dbReference>
<feature type="transmembrane region" description="Helical" evidence="1">
    <location>
        <begin position="89"/>
        <end position="110"/>
    </location>
</feature>
<dbReference type="RefSeq" id="WP_125014734.1">
    <property type="nucleotide sequence ID" value="NZ_QWEZ01000001.1"/>
</dbReference>
<name>A0A3P3VRJ2_9GAMM</name>
<evidence type="ECO:0000256" key="1">
    <source>
        <dbReference type="SAM" id="Phobius"/>
    </source>
</evidence>
<dbReference type="Proteomes" id="UP000280792">
    <property type="component" value="Unassembled WGS sequence"/>
</dbReference>
<organism evidence="2 3">
    <name type="scientific">Aestuariirhabdus litorea</name>
    <dbReference type="NCBI Taxonomy" id="2528527"/>
    <lineage>
        <taxon>Bacteria</taxon>
        <taxon>Pseudomonadati</taxon>
        <taxon>Pseudomonadota</taxon>
        <taxon>Gammaproteobacteria</taxon>
        <taxon>Oceanospirillales</taxon>
        <taxon>Aestuariirhabdaceae</taxon>
        <taxon>Aestuariirhabdus</taxon>
    </lineage>
</organism>
<keyword evidence="1" id="KW-0472">Membrane</keyword>
<evidence type="ECO:0000313" key="2">
    <source>
        <dbReference type="EMBL" id="RRJ84306.1"/>
    </source>
</evidence>
<protein>
    <recommendedName>
        <fullName evidence="4">DUF1269 domain-containing protein</fullName>
    </recommendedName>
</protein>
<dbReference type="AlphaFoldDB" id="A0A3P3VRJ2"/>
<evidence type="ECO:0000313" key="3">
    <source>
        <dbReference type="Proteomes" id="UP000280792"/>
    </source>
</evidence>
<keyword evidence="1" id="KW-0812">Transmembrane</keyword>
<evidence type="ECO:0008006" key="4">
    <source>
        <dbReference type="Google" id="ProtNLM"/>
    </source>
</evidence>
<feature type="transmembrane region" description="Helical" evidence="1">
    <location>
        <begin position="64"/>
        <end position="83"/>
    </location>
</feature>
<reference evidence="2 3" key="1">
    <citation type="submission" date="2018-08" db="EMBL/GenBank/DDBJ databases">
        <authorList>
            <person name="Khan S.A."/>
        </authorList>
    </citation>
    <scope>NUCLEOTIDE SEQUENCE [LARGE SCALE GENOMIC DNA]</scope>
    <source>
        <strain evidence="2 3">GTF-13</strain>
    </source>
</reference>
<sequence length="182" mass="19985">MKRLYYLTDSIESAEQISEDLHAEGVSDWRFHIISRDTEGLMHHQLRAATPLHSTNIVHSGERGAIMGGLSGLLISLLIIGTQPVGEQISSTAVILITALCIISGGWVGALSGRHQQNYKTARFQRAIDAGQYLLIVDTRSHEELAVRTIMQRYHPDVPLAGIDSPLTNPFASESEPIPPPR</sequence>
<gene>
    <name evidence="2" type="ORF">D0544_04145</name>
</gene>
<proteinExistence type="predicted"/>